<evidence type="ECO:0000256" key="5">
    <source>
        <dbReference type="SAM" id="MobiDB-lite"/>
    </source>
</evidence>
<dbReference type="Pfam" id="PF02891">
    <property type="entry name" value="zf-MIZ"/>
    <property type="match status" value="1"/>
</dbReference>
<evidence type="ECO:0000259" key="6">
    <source>
        <dbReference type="PROSITE" id="PS51044"/>
    </source>
</evidence>
<keyword evidence="1" id="KW-0479">Metal-binding</keyword>
<dbReference type="Gene3D" id="3.30.40.10">
    <property type="entry name" value="Zinc/RING finger domain, C3HC4 (zinc finger)"/>
    <property type="match status" value="1"/>
</dbReference>
<accession>A0A9Q0GSJ8</accession>
<evidence type="ECO:0000256" key="4">
    <source>
        <dbReference type="PROSITE-ProRule" id="PRU00452"/>
    </source>
</evidence>
<reference evidence="7" key="1">
    <citation type="journal article" date="2023" name="Plant J.">
        <title>The genome of the king protea, Protea cynaroides.</title>
        <authorList>
            <person name="Chang J."/>
            <person name="Duong T.A."/>
            <person name="Schoeman C."/>
            <person name="Ma X."/>
            <person name="Roodt D."/>
            <person name="Barker N."/>
            <person name="Li Z."/>
            <person name="Van de Peer Y."/>
            <person name="Mizrachi E."/>
        </authorList>
    </citation>
    <scope>NUCLEOTIDE SEQUENCE</scope>
    <source>
        <tissue evidence="7">Young leaves</tissue>
    </source>
</reference>
<dbReference type="GO" id="GO:0000785">
    <property type="term" value="C:chromatin"/>
    <property type="evidence" value="ECO:0007669"/>
    <property type="project" value="TreeGrafter"/>
</dbReference>
<sequence length="949" mass="102744">MEWLPFHLRFNFLASGQTSKLRGSEKERGGRRFPLSRATRVPACSPIVEREGVRESASSSMAGAITQRPPGSTTGGGVAGSGQVPANSQMYLANSFRVSAVATRLALHISGNRTDANEFFNLCLALARGIDYAVANNEVPSRAQELPLVLKQVCHCKNFFGFQAVIMVLMISVKNACKNGWFPGKENEELLTLANEIESSFCSSGDINIEPSSAFSAISEIMSRFYPRIKMGRILASLEVKPGYGAYAIDFNVPRNANSTAQEKIRLLVVQTDSIETSSCIINPAQVNFLLNGRGVDRRINVSMDNGPQFPTNVTSMLKFGTNLLQVIGQFNGNYVIVIAFMSVMSSSGATVLQDYVQPVAAVDSDSDIIEGPSRISLNCPISHTRIRTPVKGHLCKHPQCFDYDTFLEINTRRPSWRCPHCNQSVCYNDIRIDRNMVKILEDVAEGVSDVIILVDGSWKAAFDSNDQAHQPRSDTLSCENNGSEQHGFSKNPANVVDLSGEDDEGYNANLCETEDRKPFRDNFPGYSVATNLTVPLSVNTAAEVASNPAPQIEDDFWQGIFLSTTCDTFRPAGSGSMLDAHVAGAISGYTPTNFMLSPVLTDAVSPALNREAADVRGATPPTTSVQPRQFSNPFNMQIQSSQFGNSIVSTENGMSAMSRNISRTPVAIQALPAQTQVPNSNQRLPANWSSLLPNGLPPVSRVMDTNGFNAVGGETERLQQFSRSLMNPLPTTNIASPSMQHPSMIQNWDHQQRPFFPTQSPPQVVGLPTTSQVAGALRSSSQPIQQQPPNLRLPHFPRMQVQQGVGLPTGSTASRHHLPISAGLRTAQMTRPPTVQVQLQPAQTGSSLAMPVDDQGGRNVVQSVSRTDELVELPSAQNWRPSGRMRGSLTGQAYSAALGQFMGQSTPPAPVHGINAHAHGPLQQTYSRSGEANRPGTSGIPPGRSMGH</sequence>
<dbReference type="PANTHER" id="PTHR10782:SF4">
    <property type="entry name" value="TONALLI, ISOFORM E"/>
    <property type="match status" value="1"/>
</dbReference>
<evidence type="ECO:0000313" key="7">
    <source>
        <dbReference type="EMBL" id="KAJ4951237.1"/>
    </source>
</evidence>
<dbReference type="Proteomes" id="UP001141806">
    <property type="component" value="Unassembled WGS sequence"/>
</dbReference>
<protein>
    <recommendedName>
        <fullName evidence="6">SP-RING-type domain-containing protein</fullName>
    </recommendedName>
</protein>
<dbReference type="InterPro" id="IPR013083">
    <property type="entry name" value="Znf_RING/FYVE/PHD"/>
</dbReference>
<feature type="domain" description="SP-RING-type" evidence="6">
    <location>
        <begin position="365"/>
        <end position="446"/>
    </location>
</feature>
<dbReference type="OrthoDB" id="10263264at2759"/>
<evidence type="ECO:0000256" key="1">
    <source>
        <dbReference type="ARBA" id="ARBA00022723"/>
    </source>
</evidence>
<evidence type="ECO:0000256" key="3">
    <source>
        <dbReference type="ARBA" id="ARBA00022833"/>
    </source>
</evidence>
<feature type="region of interest" description="Disordered" evidence="5">
    <location>
        <begin position="466"/>
        <end position="500"/>
    </location>
</feature>
<dbReference type="InterPro" id="IPR004181">
    <property type="entry name" value="Znf_MIZ"/>
</dbReference>
<dbReference type="CDD" id="cd16650">
    <property type="entry name" value="SP-RING_PIAS-like"/>
    <property type="match status" value="1"/>
</dbReference>
<proteinExistence type="predicted"/>
<keyword evidence="8" id="KW-1185">Reference proteome</keyword>
<dbReference type="PROSITE" id="PS51044">
    <property type="entry name" value="ZF_SP_RING"/>
    <property type="match status" value="1"/>
</dbReference>
<dbReference type="EMBL" id="JAMYWD010000012">
    <property type="protein sequence ID" value="KAJ4951237.1"/>
    <property type="molecule type" value="Genomic_DNA"/>
</dbReference>
<dbReference type="PANTHER" id="PTHR10782">
    <property type="entry name" value="ZINC FINGER MIZ DOMAIN-CONTAINING PROTEIN"/>
    <property type="match status" value="1"/>
</dbReference>
<dbReference type="GO" id="GO:0061665">
    <property type="term" value="F:SUMO ligase activity"/>
    <property type="evidence" value="ECO:0007669"/>
    <property type="project" value="TreeGrafter"/>
</dbReference>
<gene>
    <name evidence="7" type="ORF">NE237_028069</name>
</gene>
<feature type="region of interest" description="Disordered" evidence="5">
    <location>
        <begin position="926"/>
        <end position="949"/>
    </location>
</feature>
<feature type="compositionally biased region" description="Polar residues" evidence="5">
    <location>
        <begin position="466"/>
        <end position="493"/>
    </location>
</feature>
<organism evidence="7 8">
    <name type="scientific">Protea cynaroides</name>
    <dbReference type="NCBI Taxonomy" id="273540"/>
    <lineage>
        <taxon>Eukaryota</taxon>
        <taxon>Viridiplantae</taxon>
        <taxon>Streptophyta</taxon>
        <taxon>Embryophyta</taxon>
        <taxon>Tracheophyta</taxon>
        <taxon>Spermatophyta</taxon>
        <taxon>Magnoliopsida</taxon>
        <taxon>Proteales</taxon>
        <taxon>Proteaceae</taxon>
        <taxon>Protea</taxon>
    </lineage>
</organism>
<dbReference type="AlphaFoldDB" id="A0A9Q0GSJ8"/>
<keyword evidence="3" id="KW-0862">Zinc</keyword>
<name>A0A9Q0GSJ8_9MAGN</name>
<feature type="region of interest" description="Disordered" evidence="5">
    <location>
        <begin position="52"/>
        <end position="80"/>
    </location>
</feature>
<keyword evidence="2 4" id="KW-0863">Zinc-finger</keyword>
<dbReference type="GO" id="GO:0016925">
    <property type="term" value="P:protein sumoylation"/>
    <property type="evidence" value="ECO:0007669"/>
    <property type="project" value="TreeGrafter"/>
</dbReference>
<evidence type="ECO:0000313" key="8">
    <source>
        <dbReference type="Proteomes" id="UP001141806"/>
    </source>
</evidence>
<comment type="caution">
    <text evidence="7">The sequence shown here is derived from an EMBL/GenBank/DDBJ whole genome shotgun (WGS) entry which is preliminary data.</text>
</comment>
<dbReference type="GO" id="GO:0008270">
    <property type="term" value="F:zinc ion binding"/>
    <property type="evidence" value="ECO:0007669"/>
    <property type="project" value="UniProtKB-KW"/>
</dbReference>
<evidence type="ECO:0000256" key="2">
    <source>
        <dbReference type="ARBA" id="ARBA00022771"/>
    </source>
</evidence>